<evidence type="ECO:0000313" key="2">
    <source>
        <dbReference type="EMBL" id="AYV83547.1"/>
    </source>
</evidence>
<evidence type="ECO:0000259" key="1">
    <source>
        <dbReference type="PROSITE" id="PS50177"/>
    </source>
</evidence>
<dbReference type="Pfam" id="PF02136">
    <property type="entry name" value="NTF2"/>
    <property type="match status" value="1"/>
</dbReference>
<dbReference type="PROSITE" id="PS50177">
    <property type="entry name" value="NTF2_DOMAIN"/>
    <property type="match status" value="1"/>
</dbReference>
<feature type="domain" description="NTF2" evidence="1">
    <location>
        <begin position="6"/>
        <end position="124"/>
    </location>
</feature>
<dbReference type="SUPFAM" id="SSF54427">
    <property type="entry name" value="NTF2-like"/>
    <property type="match status" value="1"/>
</dbReference>
<accession>A0A3G5A8F4</accession>
<reference evidence="2" key="1">
    <citation type="submission" date="2018-10" db="EMBL/GenBank/DDBJ databases">
        <title>Hidden diversity of soil giant viruses.</title>
        <authorList>
            <person name="Schulz F."/>
            <person name="Alteio L."/>
            <person name="Goudeau D."/>
            <person name="Ryan E.M."/>
            <person name="Malmstrom R.R."/>
            <person name="Blanchard J."/>
            <person name="Woyke T."/>
        </authorList>
    </citation>
    <scope>NUCLEOTIDE SEQUENCE</scope>
    <source>
        <strain evidence="2">HYV1</strain>
    </source>
</reference>
<dbReference type="EMBL" id="MK072390">
    <property type="protein sequence ID" value="AYV83547.1"/>
    <property type="molecule type" value="Genomic_DNA"/>
</dbReference>
<protein>
    <recommendedName>
        <fullName evidence="1">NTF2 domain-containing protein</fullName>
    </recommendedName>
</protein>
<organism evidence="2">
    <name type="scientific">Hyperionvirus sp</name>
    <dbReference type="NCBI Taxonomy" id="2487770"/>
    <lineage>
        <taxon>Viruses</taxon>
        <taxon>Varidnaviria</taxon>
        <taxon>Bamfordvirae</taxon>
        <taxon>Nucleocytoviricota</taxon>
        <taxon>Megaviricetes</taxon>
        <taxon>Imitervirales</taxon>
        <taxon>Mimiviridae</taxon>
        <taxon>Klosneuvirinae</taxon>
    </lineage>
</organism>
<sequence length="126" mass="14190">MHANFVGEAFAKIYYEKMTQGVNCALDMFHPNVLCSLDGDNFEGAYNWLLKMVNANTGKIEYSNLSLTSHYDFGGNKVLVNVTGSLKVSGYWGQIITKGSKFSEVFILEKFGESYLIKNYILKVIH</sequence>
<dbReference type="InterPro" id="IPR018222">
    <property type="entry name" value="Nuclear_transport_factor_2_euk"/>
</dbReference>
<dbReference type="InterPro" id="IPR032710">
    <property type="entry name" value="NTF2-like_dom_sf"/>
</dbReference>
<dbReference type="Gene3D" id="3.10.450.50">
    <property type="match status" value="1"/>
</dbReference>
<proteinExistence type="predicted"/>
<dbReference type="InterPro" id="IPR002075">
    <property type="entry name" value="NTF2_dom"/>
</dbReference>
<name>A0A3G5A8F4_9VIRU</name>
<gene>
    <name evidence="2" type="ORF">Hyperionvirus8_31</name>
</gene>